<evidence type="ECO:0000313" key="9">
    <source>
        <dbReference type="Proteomes" id="UP000654993"/>
    </source>
</evidence>
<dbReference type="SUPFAM" id="SSF103501">
    <property type="entry name" value="Respiratory nitrate reductase 1 gamma chain"/>
    <property type="match status" value="1"/>
</dbReference>
<dbReference type="RefSeq" id="WP_200965042.1">
    <property type="nucleotide sequence ID" value="NZ_BMAQ01000001.1"/>
</dbReference>
<keyword evidence="6" id="KW-0472">Membrane</keyword>
<dbReference type="InterPro" id="IPR051460">
    <property type="entry name" value="HdrC_iron-sulfur_subunit"/>
</dbReference>
<dbReference type="Gene3D" id="1.20.950.20">
    <property type="entry name" value="Transmembrane di-heme cytochromes, Chain C"/>
    <property type="match status" value="1"/>
</dbReference>
<feature type="transmembrane region" description="Helical" evidence="6">
    <location>
        <begin position="172"/>
        <end position="189"/>
    </location>
</feature>
<dbReference type="PANTHER" id="PTHR43255">
    <property type="entry name" value="IRON-SULFUR-BINDING OXIDOREDUCTASE FADF-RELATED-RELATED"/>
    <property type="match status" value="1"/>
</dbReference>
<dbReference type="PANTHER" id="PTHR43255:SF1">
    <property type="entry name" value="IRON-SULFUR-BINDING OXIDOREDUCTASE FADF-RELATED"/>
    <property type="match status" value="1"/>
</dbReference>
<keyword evidence="2" id="KW-0479">Metal-binding</keyword>
<evidence type="ECO:0000256" key="4">
    <source>
        <dbReference type="ARBA" id="ARBA00023004"/>
    </source>
</evidence>
<evidence type="ECO:0000256" key="1">
    <source>
        <dbReference type="ARBA" id="ARBA00022485"/>
    </source>
</evidence>
<feature type="transmembrane region" description="Helical" evidence="6">
    <location>
        <begin position="146"/>
        <end position="166"/>
    </location>
</feature>
<proteinExistence type="predicted"/>
<keyword evidence="6" id="KW-0812">Transmembrane</keyword>
<dbReference type="GO" id="GO:0016491">
    <property type="term" value="F:oxidoreductase activity"/>
    <property type="evidence" value="ECO:0007669"/>
    <property type="project" value="UniProtKB-KW"/>
</dbReference>
<dbReference type="Pfam" id="PF02754">
    <property type="entry name" value="CCG"/>
    <property type="match status" value="2"/>
</dbReference>
<keyword evidence="9" id="KW-1185">Reference proteome</keyword>
<dbReference type="InterPro" id="IPR036197">
    <property type="entry name" value="NarG-like_sf"/>
</dbReference>
<organism evidence="8 9">
    <name type="scientific">Insulibacter thermoxylanivorax</name>
    <dbReference type="NCBI Taxonomy" id="2749268"/>
    <lineage>
        <taxon>Bacteria</taxon>
        <taxon>Bacillati</taxon>
        <taxon>Bacillota</taxon>
        <taxon>Bacilli</taxon>
        <taxon>Bacillales</taxon>
        <taxon>Paenibacillaceae</taxon>
        <taxon>Insulibacter</taxon>
    </lineage>
</organism>
<feature type="domain" description="4Fe-4S ferredoxin-type" evidence="7">
    <location>
        <begin position="378"/>
        <end position="409"/>
    </location>
</feature>
<feature type="transmembrane region" description="Helical" evidence="6">
    <location>
        <begin position="196"/>
        <end position="216"/>
    </location>
</feature>
<evidence type="ECO:0000256" key="2">
    <source>
        <dbReference type="ARBA" id="ARBA00022723"/>
    </source>
</evidence>
<feature type="transmembrane region" description="Helical" evidence="6">
    <location>
        <begin position="6"/>
        <end position="27"/>
    </location>
</feature>
<keyword evidence="1" id="KW-0004">4Fe-4S</keyword>
<dbReference type="PROSITE" id="PS51379">
    <property type="entry name" value="4FE4S_FER_2"/>
    <property type="match status" value="2"/>
</dbReference>
<dbReference type="InterPro" id="IPR017896">
    <property type="entry name" value="4Fe4S_Fe-S-bd"/>
</dbReference>
<dbReference type="InterPro" id="IPR009051">
    <property type="entry name" value="Helical_ferredxn"/>
</dbReference>
<feature type="transmembrane region" description="Helical" evidence="6">
    <location>
        <begin position="70"/>
        <end position="91"/>
    </location>
</feature>
<accession>A0A916Q9M1</accession>
<dbReference type="GO" id="GO:0051539">
    <property type="term" value="F:4 iron, 4 sulfur cluster binding"/>
    <property type="evidence" value="ECO:0007669"/>
    <property type="project" value="UniProtKB-KW"/>
</dbReference>
<dbReference type="InterPro" id="IPR004017">
    <property type="entry name" value="Cys_rich_dom"/>
</dbReference>
<keyword evidence="5" id="KW-0411">Iron-sulfur</keyword>
<dbReference type="GO" id="GO:0046872">
    <property type="term" value="F:metal ion binding"/>
    <property type="evidence" value="ECO:0007669"/>
    <property type="project" value="UniProtKB-KW"/>
</dbReference>
<dbReference type="AlphaFoldDB" id="A0A916Q9M1"/>
<dbReference type="Proteomes" id="UP000654993">
    <property type="component" value="Unassembled WGS sequence"/>
</dbReference>
<evidence type="ECO:0000256" key="3">
    <source>
        <dbReference type="ARBA" id="ARBA00023002"/>
    </source>
</evidence>
<dbReference type="EMBL" id="BMAQ01000001">
    <property type="protein sequence ID" value="GFR36746.1"/>
    <property type="molecule type" value="Genomic_DNA"/>
</dbReference>
<comment type="caution">
    <text evidence="8">The sequence shown here is derived from an EMBL/GenBank/DDBJ whole genome shotgun (WGS) entry which is preliminary data.</text>
</comment>
<dbReference type="Pfam" id="PF13237">
    <property type="entry name" value="Fer4_10"/>
    <property type="match status" value="1"/>
</dbReference>
<evidence type="ECO:0000259" key="7">
    <source>
        <dbReference type="PROSITE" id="PS51379"/>
    </source>
</evidence>
<dbReference type="Gene3D" id="1.10.1060.10">
    <property type="entry name" value="Alpha-helical ferredoxin"/>
    <property type="match status" value="2"/>
</dbReference>
<evidence type="ECO:0000313" key="8">
    <source>
        <dbReference type="EMBL" id="GFR36746.1"/>
    </source>
</evidence>
<reference evidence="8" key="2">
    <citation type="journal article" date="2021" name="Data Brief">
        <title>Draft genome sequence data of the facultative, thermophilic, xylanolytic bacterium Paenibacillus sp. strain DA-C8.</title>
        <authorList>
            <person name="Chhe C."/>
            <person name="Uke A."/>
            <person name="Baramee S."/>
            <person name="Ungkulpasvich U."/>
            <person name="Tachaapaikoon C."/>
            <person name="Pason P."/>
            <person name="Waeonukul R."/>
            <person name="Ratanakhanokchai K."/>
            <person name="Kosugi A."/>
        </authorList>
    </citation>
    <scope>NUCLEOTIDE SEQUENCE</scope>
    <source>
        <strain evidence="8">DA-C8</strain>
    </source>
</reference>
<keyword evidence="4" id="KW-0408">Iron</keyword>
<protein>
    <recommendedName>
        <fullName evidence="7">4Fe-4S ferredoxin-type domain-containing protein</fullName>
    </recommendedName>
</protein>
<gene>
    <name evidence="8" type="primary">fadF</name>
    <name evidence="8" type="ORF">PRECH8_00420</name>
</gene>
<sequence>MMGLWVQFLLFLLITGAALFQFGSIVYNRYRTIKLGTPPDDGSRWTLRLRDFASEVFGQRKLLEDKRSGLMHVVIFYGFLILQLGALDILIKGLGGRGLPLPGYAVFGLIQEITVSLVLLSVGYAGYRRYMERVPRLKRGWQPSMVLYFIGTLMFSILMTLTFERALHEPSFSWYSPLSSWLAALLASLPRTALLVGFYASWWFHLLILLAFLIYIPQSKHFHLITAPINILLRRTSPPGRLRPLDLSDEEAESFGVEKIEQFSRKQLLDLYACVECGRCTEVCPASNTGKALSPMHLITKLRDHLIDQGAVSSGRRRTALDFLTASPGAHVVDAGVLTAAVDWSNKAGTDIEPTMTAQLQSWSKRADRDASEVRLHGDVMTEAELWACTTCRNCEEVCPVGNEHVDKIIDMRRYLVLMEGSLPAEGQRALTNIERQGNPWGISRRERTAWTQPLIEAGYAVPTVRENPDFEYLLFAGSMGSYDNRSRKITQSLVKLLHTAGINFAVLGDEEYSSGDTARRMGNELLFQELAAANIVLFHRWGVRKIVTPCPHTYNTFKHEYPDFGLDPSITILHHTELLAMLLESGRLIPRKPLEERITYHDSCYLGRYNGIYEAPRQLLRALPGVQLVEMERSRSRGMCCGAGGGLMWMEERAGKRINEARTEQALSTDPTIISSACPYCLTMLEDGVKQLGAEDRTAARDIAEILAEAVLG</sequence>
<dbReference type="InterPro" id="IPR017900">
    <property type="entry name" value="4Fe4S_Fe_S_CS"/>
</dbReference>
<evidence type="ECO:0000256" key="6">
    <source>
        <dbReference type="SAM" id="Phobius"/>
    </source>
</evidence>
<dbReference type="GO" id="GO:0005886">
    <property type="term" value="C:plasma membrane"/>
    <property type="evidence" value="ECO:0007669"/>
    <property type="project" value="TreeGrafter"/>
</dbReference>
<feature type="domain" description="4Fe-4S ferredoxin-type" evidence="7">
    <location>
        <begin position="265"/>
        <end position="295"/>
    </location>
</feature>
<keyword evidence="3" id="KW-0560">Oxidoreductase</keyword>
<reference evidence="8" key="1">
    <citation type="submission" date="2020-08" db="EMBL/GenBank/DDBJ databases">
        <authorList>
            <person name="Uke A."/>
            <person name="Chhe C."/>
            <person name="Baramee S."/>
            <person name="Kosugi A."/>
        </authorList>
    </citation>
    <scope>NUCLEOTIDE SEQUENCE</scope>
    <source>
        <strain evidence="8">DA-C8</strain>
    </source>
</reference>
<dbReference type="SUPFAM" id="SSF46548">
    <property type="entry name" value="alpha-helical ferredoxin"/>
    <property type="match status" value="1"/>
</dbReference>
<evidence type="ECO:0000256" key="5">
    <source>
        <dbReference type="ARBA" id="ARBA00023014"/>
    </source>
</evidence>
<keyword evidence="6" id="KW-1133">Transmembrane helix</keyword>
<dbReference type="PROSITE" id="PS00198">
    <property type="entry name" value="4FE4S_FER_1"/>
    <property type="match status" value="2"/>
</dbReference>
<name>A0A916Q9M1_9BACL</name>
<feature type="transmembrane region" description="Helical" evidence="6">
    <location>
        <begin position="103"/>
        <end position="125"/>
    </location>
</feature>